<dbReference type="Gene3D" id="2.30.42.10">
    <property type="match status" value="1"/>
</dbReference>
<proteinExistence type="predicted"/>
<dbReference type="PANTHER" id="PTHR15711:SF22">
    <property type="entry name" value="RAP-GAP DOMAIN-CONTAINING PROTEIN"/>
    <property type="match status" value="1"/>
</dbReference>
<dbReference type="InterPro" id="IPR001478">
    <property type="entry name" value="PDZ"/>
</dbReference>
<evidence type="ECO:0000256" key="5">
    <source>
        <dbReference type="SAM" id="MobiDB-lite"/>
    </source>
</evidence>
<dbReference type="GO" id="GO:0005737">
    <property type="term" value="C:cytoplasm"/>
    <property type="evidence" value="ECO:0007669"/>
    <property type="project" value="TreeGrafter"/>
</dbReference>
<dbReference type="Pfam" id="PF02145">
    <property type="entry name" value="Rap_GAP"/>
    <property type="match status" value="1"/>
</dbReference>
<dbReference type="SUPFAM" id="SSF111347">
    <property type="entry name" value="Rap/Ran-GAP"/>
    <property type="match status" value="1"/>
</dbReference>
<feature type="compositionally biased region" description="Basic and acidic residues" evidence="5">
    <location>
        <begin position="148"/>
        <end position="167"/>
    </location>
</feature>
<comment type="caution">
    <text evidence="7">The sequence shown here is derived from an EMBL/GenBank/DDBJ whole genome shotgun (WGS) entry which is preliminary data.</text>
</comment>
<evidence type="ECO:0000313" key="7">
    <source>
        <dbReference type="EMBL" id="RWS27672.1"/>
    </source>
</evidence>
<feature type="compositionally biased region" description="Polar residues" evidence="5">
    <location>
        <begin position="177"/>
        <end position="196"/>
    </location>
</feature>
<protein>
    <submittedName>
        <fullName evidence="7">Signal-induced proliferation-associated 1-like protein 2</fullName>
    </submittedName>
</protein>
<feature type="coiled-coil region" evidence="4">
    <location>
        <begin position="1370"/>
        <end position="1425"/>
    </location>
</feature>
<dbReference type="SUPFAM" id="SSF50156">
    <property type="entry name" value="PDZ domain-like"/>
    <property type="match status" value="1"/>
</dbReference>
<evidence type="ECO:0000256" key="1">
    <source>
        <dbReference type="ARBA" id="ARBA00022468"/>
    </source>
</evidence>
<feature type="compositionally biased region" description="Polar residues" evidence="5">
    <location>
        <begin position="1231"/>
        <end position="1243"/>
    </location>
</feature>
<feature type="compositionally biased region" description="Polar residues" evidence="5">
    <location>
        <begin position="243"/>
        <end position="254"/>
    </location>
</feature>
<dbReference type="FunFam" id="3.40.50.11210:FF:000002">
    <property type="entry name" value="Signal-induced proliferation-associated 1-like protein 1"/>
    <property type="match status" value="1"/>
</dbReference>
<feature type="compositionally biased region" description="Low complexity" evidence="5">
    <location>
        <begin position="1197"/>
        <end position="1214"/>
    </location>
</feature>
<evidence type="ECO:0000256" key="2">
    <source>
        <dbReference type="ARBA" id="ARBA00022553"/>
    </source>
</evidence>
<organism evidence="7 8">
    <name type="scientific">Leptotrombidium deliense</name>
    <dbReference type="NCBI Taxonomy" id="299467"/>
    <lineage>
        <taxon>Eukaryota</taxon>
        <taxon>Metazoa</taxon>
        <taxon>Ecdysozoa</taxon>
        <taxon>Arthropoda</taxon>
        <taxon>Chelicerata</taxon>
        <taxon>Arachnida</taxon>
        <taxon>Acari</taxon>
        <taxon>Acariformes</taxon>
        <taxon>Trombidiformes</taxon>
        <taxon>Prostigmata</taxon>
        <taxon>Anystina</taxon>
        <taxon>Parasitengona</taxon>
        <taxon>Trombiculoidea</taxon>
        <taxon>Trombiculidae</taxon>
        <taxon>Leptotrombidium</taxon>
    </lineage>
</organism>
<dbReference type="Gene3D" id="3.40.50.11210">
    <property type="entry name" value="Rap/Ran-GAP"/>
    <property type="match status" value="1"/>
</dbReference>
<dbReference type="STRING" id="299467.A0A443SJL7"/>
<dbReference type="PROSITE" id="PS50085">
    <property type="entry name" value="RAPGAP"/>
    <property type="match status" value="1"/>
</dbReference>
<feature type="region of interest" description="Disordered" evidence="5">
    <location>
        <begin position="243"/>
        <end position="264"/>
    </location>
</feature>
<feature type="region of interest" description="Disordered" evidence="5">
    <location>
        <begin position="1231"/>
        <end position="1269"/>
    </location>
</feature>
<dbReference type="Gene3D" id="6.10.140.210">
    <property type="match status" value="1"/>
</dbReference>
<dbReference type="GO" id="GO:0051056">
    <property type="term" value="P:regulation of small GTPase mediated signal transduction"/>
    <property type="evidence" value="ECO:0007669"/>
    <property type="project" value="InterPro"/>
</dbReference>
<feature type="region of interest" description="Disordered" evidence="5">
    <location>
        <begin position="1082"/>
        <end position="1137"/>
    </location>
</feature>
<sequence length="1441" mass="159661">MNATFNRGLYRSNSSLDLDHNNDVENNLRRDFGSASSIDALSSVNGENSFFNLIKEYRRDNVLDQRSPGPPKIQEYLRGKIDAPPSLQNASNSLVTSCIGAGETDSLGMTSSVTSVASSMSSSSVVSSIMLEEATQSPRLRNKFQKLWESKSEKNSRTKTKTTEEKGSTSIFRKLRSASNKTETIQEQQSSTNSSTRLDDPEVRFEEKLRKKAFAHYDSQSVTANLTYASRLCHVLNKRRNTTTGASAASMSGKNSDEEIDTGDGRSNELVLSCPYFRNELGGEEERIICLNRMTNNRPPHSSQLTPMLHRPNMSCGLSLLEDANDRRWKLKSCPYQKLTNEKCFLIEDCDIGATYYRENFYGLEHQNWFGVDENLGPIAISIRKERVVPPLLAAGDIEHNSQNQIKHQYRLILRTSELNVLRGTVHEDCIPNLSSSRHNHHNHHAKEVLEYIAPEINLSCLRLGVSTADEQLLKLDEQVLTRTYKVGVLYSRGGQSTEEEMYNNENSGPALEEFLTCLGEKVRLKGFDKYRAGLDNKTDTTGLYSIYSNYIDCELMFHVSTLLPYTPNNKQQLLRKRHIGNDIVTIVFQEPDALPFTPKTIRSQFQHVFIIVRVIPGTSNGVPTRYAVSVSRSKEVPVFGPPIPENGIFTKSKAFTEFLLSKIINAENAAHRSDKFRSMAQRTRHEYLKDLAVNQVTNTTINDVSSGTSAGAKLVSTIFGSNRKSRSNRAGRDNHFIGDAVIKGAITWEMWVEDYGQSKIVDCIVAISCDTFLIIEDATKETIFACPNKSIIGWTSHPSCIKIFYHQGECILLKCKDPDLDEIGEVVTRLRAVTNGCETQELILRRNSVGQLGFHVGLEGIVTEVESYAFAWQAGLRKNSRIVEICKVAIATLDNEQMIDLLKTSMTVTVTILPPNTDGTPKRGCNLQNCCYLTPIVNGNTVGDYENISAVVDRMQPHEIKFGSRSHTPSQKSVSASATPVPTKYPHYSSGSLPVSPEQNRGAPVTSNSVYSNVSPYTSPPASKQVYISPTNDMNSTSVSAPKLPPRGAHDHAAMQHVGNLVMSRSELSLANKLSTPVANVSASNSPLHHSRSHSHHFVKQSTNTVSPPRQPSSTTVTVNKATSDYHSDTSSSNEWCSNPWSLPVCSTIEVEGIAPISAVPSYTKDHGIYNRTKSPKVYNNHNLRTGVSERIRVKGGSNKSSGSSCSGSSTSTSTLQEDLLKLINPEYISDNSEANSSSGGETSTTQYSTPYSSLERGTNKENTAKTDDVILTVAQPAQVISSEPSSPSDFQKERENLHLPHSFTNDNLSPMSNDLESLNITVGRDDGEIDWSSLVTTATRCLAEKNFLNASDALDEWLKEFGSSLTSNNGADDSVKSLEDTVKKLQSDLVKEQSDKASLAKQVEHLREENQRLHEESQTAAAQLKKFMEWFFQQNVNTK</sequence>
<keyword evidence="8" id="KW-1185">Reference proteome</keyword>
<dbReference type="InterPro" id="IPR035974">
    <property type="entry name" value="Rap/Ran-GAP_sf"/>
</dbReference>
<dbReference type="CDD" id="cd06745">
    <property type="entry name" value="PDZ_SIPA1-like"/>
    <property type="match status" value="1"/>
</dbReference>
<feature type="region of interest" description="Disordered" evidence="5">
    <location>
        <begin position="963"/>
        <end position="1011"/>
    </location>
</feature>
<dbReference type="InterPro" id="IPR000331">
    <property type="entry name" value="Rap/Ran_GAP_dom"/>
</dbReference>
<evidence type="ECO:0000259" key="6">
    <source>
        <dbReference type="PROSITE" id="PS50085"/>
    </source>
</evidence>
<keyword evidence="3 4" id="KW-0175">Coiled coil</keyword>
<evidence type="ECO:0000313" key="8">
    <source>
        <dbReference type="Proteomes" id="UP000288716"/>
    </source>
</evidence>
<accession>A0A443SJL7</accession>
<feature type="compositionally biased region" description="Basic residues" evidence="5">
    <location>
        <begin position="1090"/>
        <end position="1100"/>
    </location>
</feature>
<dbReference type="InterPro" id="IPR050989">
    <property type="entry name" value="Rap1_Ran_GAP"/>
</dbReference>
<feature type="domain" description="Rap-GAP" evidence="6">
    <location>
        <begin position="473"/>
        <end position="692"/>
    </location>
</feature>
<dbReference type="GO" id="GO:0005096">
    <property type="term" value="F:GTPase activator activity"/>
    <property type="evidence" value="ECO:0007669"/>
    <property type="project" value="UniProtKB-KW"/>
</dbReference>
<name>A0A443SJL7_9ACAR</name>
<keyword evidence="2" id="KW-0597">Phosphoprotein</keyword>
<dbReference type="InterPro" id="IPR036034">
    <property type="entry name" value="PDZ_sf"/>
</dbReference>
<dbReference type="VEuPathDB" id="VectorBase:LDEU004368"/>
<feature type="region of interest" description="Disordered" evidence="5">
    <location>
        <begin position="1165"/>
        <end position="1214"/>
    </location>
</feature>
<dbReference type="SMART" id="SM00228">
    <property type="entry name" value="PDZ"/>
    <property type="match status" value="1"/>
</dbReference>
<feature type="compositionally biased region" description="Polar residues" evidence="5">
    <location>
        <begin position="990"/>
        <end position="1011"/>
    </location>
</feature>
<dbReference type="OrthoDB" id="2499658at2759"/>
<feature type="compositionally biased region" description="Basic and acidic residues" evidence="5">
    <location>
        <begin position="1259"/>
        <end position="1269"/>
    </location>
</feature>
<feature type="compositionally biased region" description="Polar residues" evidence="5">
    <location>
        <begin position="966"/>
        <end position="981"/>
    </location>
</feature>
<keyword evidence="1" id="KW-0343">GTPase activation</keyword>
<feature type="region of interest" description="Disordered" evidence="5">
    <location>
        <begin position="148"/>
        <end position="202"/>
    </location>
</feature>
<dbReference type="Proteomes" id="UP000288716">
    <property type="component" value="Unassembled WGS sequence"/>
</dbReference>
<gene>
    <name evidence="7" type="ORF">B4U80_05693</name>
</gene>
<feature type="compositionally biased region" description="Low complexity" evidence="5">
    <location>
        <begin position="1244"/>
        <end position="1255"/>
    </location>
</feature>
<evidence type="ECO:0000256" key="4">
    <source>
        <dbReference type="SAM" id="Coils"/>
    </source>
</evidence>
<dbReference type="PANTHER" id="PTHR15711">
    <property type="entry name" value="RAP GTPASE-ACTIVATING PROTEIN"/>
    <property type="match status" value="1"/>
</dbReference>
<evidence type="ECO:0000256" key="3">
    <source>
        <dbReference type="ARBA" id="ARBA00023054"/>
    </source>
</evidence>
<dbReference type="EMBL" id="NCKV01001847">
    <property type="protein sequence ID" value="RWS27672.1"/>
    <property type="molecule type" value="Genomic_DNA"/>
</dbReference>
<feature type="compositionally biased region" description="Polar residues" evidence="5">
    <location>
        <begin position="1101"/>
        <end position="1137"/>
    </location>
</feature>
<reference evidence="7 8" key="1">
    <citation type="journal article" date="2018" name="Gigascience">
        <title>Genomes of trombidid mites reveal novel predicted allergens and laterally-transferred genes associated with secondary metabolism.</title>
        <authorList>
            <person name="Dong X."/>
            <person name="Chaisiri K."/>
            <person name="Xia D."/>
            <person name="Armstrong S.D."/>
            <person name="Fang Y."/>
            <person name="Donnelly M.J."/>
            <person name="Kadowaki T."/>
            <person name="McGarry J.W."/>
            <person name="Darby A.C."/>
            <person name="Makepeace B.L."/>
        </authorList>
    </citation>
    <scope>NUCLEOTIDE SEQUENCE [LARGE SCALE GENOMIC DNA]</scope>
    <source>
        <strain evidence="7">UoL-UT</strain>
    </source>
</reference>